<feature type="domain" description="C2H2-type" evidence="5">
    <location>
        <begin position="514"/>
        <end position="541"/>
    </location>
</feature>
<dbReference type="Pfam" id="PF13912">
    <property type="entry name" value="zf-C2H2_6"/>
    <property type="match status" value="1"/>
</dbReference>
<evidence type="ECO:0000259" key="5">
    <source>
        <dbReference type="PROSITE" id="PS50157"/>
    </source>
</evidence>
<dbReference type="CDD" id="cd10534">
    <property type="entry name" value="PR-SET_PRDM-like"/>
    <property type="match status" value="1"/>
</dbReference>
<evidence type="ECO:0000313" key="7">
    <source>
        <dbReference type="RefSeq" id="XP_014664855.1"/>
    </source>
</evidence>
<evidence type="ECO:0000256" key="2">
    <source>
        <dbReference type="ARBA" id="ARBA00023163"/>
    </source>
</evidence>
<evidence type="ECO:0000256" key="3">
    <source>
        <dbReference type="PROSITE-ProRule" id="PRU00042"/>
    </source>
</evidence>
<feature type="domain" description="C2H2-type" evidence="5">
    <location>
        <begin position="486"/>
        <end position="513"/>
    </location>
</feature>
<dbReference type="PANTHER" id="PTHR16515">
    <property type="entry name" value="PR DOMAIN ZINC FINGER PROTEIN"/>
    <property type="match status" value="1"/>
</dbReference>
<dbReference type="InterPro" id="IPR013087">
    <property type="entry name" value="Znf_C2H2_type"/>
</dbReference>
<dbReference type="GeneID" id="106807108"/>
<accession>A0ABM1DY34</accession>
<reference evidence="7" key="1">
    <citation type="submission" date="2025-08" db="UniProtKB">
        <authorList>
            <consortium name="RefSeq"/>
        </authorList>
    </citation>
    <scope>IDENTIFICATION</scope>
</reference>
<feature type="compositionally biased region" description="Polar residues" evidence="4">
    <location>
        <begin position="291"/>
        <end position="314"/>
    </location>
</feature>
<feature type="compositionally biased region" description="Basic and acidic residues" evidence="4">
    <location>
        <begin position="277"/>
        <end position="288"/>
    </location>
</feature>
<dbReference type="SMART" id="SM00355">
    <property type="entry name" value="ZnF_C2H2"/>
    <property type="match status" value="6"/>
</dbReference>
<dbReference type="Pfam" id="PF00096">
    <property type="entry name" value="zf-C2H2"/>
    <property type="match status" value="3"/>
</dbReference>
<dbReference type="PROSITE" id="PS50157">
    <property type="entry name" value="ZINC_FINGER_C2H2_2"/>
    <property type="match status" value="6"/>
</dbReference>
<sequence length="702" mass="77930">METCVLLPPELNLVLRPSTGVVEMEVGVWTAQAVRSGTKFAPQQGTVRLEKLEVYSCLDADHVKREFGCYDDIEEVDGEDVRHCNWIRFLHTSTDVQAINTVGMKFDGETIYVVVKELRPNTELVAFLDIAKPVSGSLDDLKMSPPIPVKESDEEDPEVTAICRDDDGSSAKVAATESIAVGEVSEAVKPVSQWPQRKLREASLLEAMEAMYDNIDMRDLRSSSSSSSAASYRKSSSDAKVCRLAYSPKPIVGSLENHQKHGDIKRPIAVALPQIEDVDRRRSGDQPPRKSLSSGQLITSQAQLRPQSTTSSDKSQAHRPPVTLASPAIRPVIPEGSNQQRGIPLSPPMKPVPVRSNLRTPPHAAKETSSIFPHYPVAHWGSFPGRFPPQCFPGYFYASPMTRMRVDGAGHAKTYDQAPLLDLPLARSLDTPPSDHDDSASQRSPLGSEHSSDSVNIASPRAFTAKSRVQTRTPAAPPRKRKRNMLPCDVCGKEFDRPSLLRRHMRTHTGEKPHECDVCGKSFSTSSSLNTHRRIHSGEKPHQCQVCGKRFTASSNLYYHRMTHEKEKPHKCTLCSKSFPTPGDLKSHMYIHNGSWPFKCHICHRGFSKQTNLKNHIFLHTGDKPHMCHLCNKRFALACNLRSHMKTHEGEGQNECYKCGKVSLSSSGNFLNGYCIQCHQNLPSDRIHSVIQSTKTAVDMSA</sequence>
<feature type="domain" description="C2H2-type" evidence="5">
    <location>
        <begin position="626"/>
        <end position="653"/>
    </location>
</feature>
<proteinExistence type="predicted"/>
<keyword evidence="3" id="KW-0863">Zinc-finger</keyword>
<keyword evidence="6" id="KW-1185">Reference proteome</keyword>
<name>A0ABM1DY34_PRICU</name>
<feature type="domain" description="C2H2-type" evidence="5">
    <location>
        <begin position="542"/>
        <end position="569"/>
    </location>
</feature>
<feature type="region of interest" description="Disordered" evidence="4">
    <location>
        <begin position="275"/>
        <end position="352"/>
    </location>
</feature>
<dbReference type="Gene3D" id="2.170.270.10">
    <property type="entry name" value="SET domain"/>
    <property type="match status" value="1"/>
</dbReference>
<keyword evidence="1" id="KW-0805">Transcription regulation</keyword>
<organism evidence="6 7">
    <name type="scientific">Priapulus caudatus</name>
    <name type="common">Priapulid worm</name>
    <dbReference type="NCBI Taxonomy" id="37621"/>
    <lineage>
        <taxon>Eukaryota</taxon>
        <taxon>Metazoa</taxon>
        <taxon>Ecdysozoa</taxon>
        <taxon>Scalidophora</taxon>
        <taxon>Priapulida</taxon>
        <taxon>Priapulimorpha</taxon>
        <taxon>Priapulimorphida</taxon>
        <taxon>Priapulidae</taxon>
        <taxon>Priapulus</taxon>
    </lineage>
</organism>
<dbReference type="RefSeq" id="XP_014664855.1">
    <property type="nucleotide sequence ID" value="XM_014809369.1"/>
</dbReference>
<protein>
    <submittedName>
        <fullName evidence="7">Zinc finger protein 768-like</fullName>
    </submittedName>
</protein>
<dbReference type="PROSITE" id="PS00028">
    <property type="entry name" value="ZINC_FINGER_C2H2_1"/>
    <property type="match status" value="6"/>
</dbReference>
<dbReference type="Proteomes" id="UP000695022">
    <property type="component" value="Unplaced"/>
</dbReference>
<dbReference type="Pfam" id="PF21549">
    <property type="entry name" value="PRDM2_PR"/>
    <property type="match status" value="1"/>
</dbReference>
<feature type="domain" description="C2H2-type" evidence="5">
    <location>
        <begin position="570"/>
        <end position="597"/>
    </location>
</feature>
<dbReference type="Pfam" id="PF13465">
    <property type="entry name" value="zf-H2C2_2"/>
    <property type="match status" value="1"/>
</dbReference>
<dbReference type="InterPro" id="IPR001214">
    <property type="entry name" value="SET_dom"/>
</dbReference>
<dbReference type="InterPro" id="IPR046341">
    <property type="entry name" value="SET_dom_sf"/>
</dbReference>
<dbReference type="SUPFAM" id="SSF57667">
    <property type="entry name" value="beta-beta-alpha zinc fingers"/>
    <property type="match status" value="3"/>
</dbReference>
<feature type="domain" description="C2H2-type" evidence="5">
    <location>
        <begin position="598"/>
        <end position="625"/>
    </location>
</feature>
<dbReference type="InterPro" id="IPR050331">
    <property type="entry name" value="Zinc_finger"/>
</dbReference>
<dbReference type="Gene3D" id="3.30.160.60">
    <property type="entry name" value="Classic Zinc Finger"/>
    <property type="match status" value="6"/>
</dbReference>
<evidence type="ECO:0000313" key="6">
    <source>
        <dbReference type="Proteomes" id="UP000695022"/>
    </source>
</evidence>
<dbReference type="InterPro" id="IPR036236">
    <property type="entry name" value="Znf_C2H2_sf"/>
</dbReference>
<keyword evidence="2" id="KW-0804">Transcription</keyword>
<keyword evidence="3" id="KW-0862">Zinc</keyword>
<gene>
    <name evidence="7" type="primary">LOC106807108</name>
</gene>
<evidence type="ECO:0000256" key="4">
    <source>
        <dbReference type="SAM" id="MobiDB-lite"/>
    </source>
</evidence>
<dbReference type="PANTHER" id="PTHR16515:SF55">
    <property type="entry name" value="C2H2-TYPE DOMAIN-CONTAINING PROTEIN"/>
    <property type="match status" value="1"/>
</dbReference>
<keyword evidence="3" id="KW-0479">Metal-binding</keyword>
<evidence type="ECO:0000256" key="1">
    <source>
        <dbReference type="ARBA" id="ARBA00023015"/>
    </source>
</evidence>
<feature type="region of interest" description="Disordered" evidence="4">
    <location>
        <begin position="425"/>
        <end position="483"/>
    </location>
</feature>